<keyword evidence="2" id="KW-1185">Reference proteome</keyword>
<organism evidence="1 2">
    <name type="scientific">Prunus persica</name>
    <name type="common">Peach</name>
    <name type="synonym">Amygdalus persica</name>
    <dbReference type="NCBI Taxonomy" id="3760"/>
    <lineage>
        <taxon>Eukaryota</taxon>
        <taxon>Viridiplantae</taxon>
        <taxon>Streptophyta</taxon>
        <taxon>Embryophyta</taxon>
        <taxon>Tracheophyta</taxon>
        <taxon>Spermatophyta</taxon>
        <taxon>Magnoliopsida</taxon>
        <taxon>eudicotyledons</taxon>
        <taxon>Gunneridae</taxon>
        <taxon>Pentapetalae</taxon>
        <taxon>rosids</taxon>
        <taxon>fabids</taxon>
        <taxon>Rosales</taxon>
        <taxon>Rosaceae</taxon>
        <taxon>Amygdaloideae</taxon>
        <taxon>Amygdaleae</taxon>
        <taxon>Prunus</taxon>
    </lineage>
</organism>
<sequence>MPMKGRRFQILKPKTLFPSYVFGDKTMNLVLLILISSIFASIAVAVTNQCEESFPVVGFGVLEDRALEKKTAGGTRGIGEVCGYGMGVVDHVLPGFMVAFESNQRFWRQS</sequence>
<proteinExistence type="predicted"/>
<dbReference type="AlphaFoldDB" id="A0A251NYJ6"/>
<evidence type="ECO:0000313" key="2">
    <source>
        <dbReference type="Proteomes" id="UP000006882"/>
    </source>
</evidence>
<reference evidence="1 2" key="1">
    <citation type="journal article" date="2013" name="Nat. Genet.">
        <title>The high-quality draft genome of peach (Prunus persica) identifies unique patterns of genetic diversity, domestication and genome evolution.</title>
        <authorList>
            <consortium name="International Peach Genome Initiative"/>
            <person name="Verde I."/>
            <person name="Abbott A.G."/>
            <person name="Scalabrin S."/>
            <person name="Jung S."/>
            <person name="Shu S."/>
            <person name="Marroni F."/>
            <person name="Zhebentyayeva T."/>
            <person name="Dettori M.T."/>
            <person name="Grimwood J."/>
            <person name="Cattonaro F."/>
            <person name="Zuccolo A."/>
            <person name="Rossini L."/>
            <person name="Jenkins J."/>
            <person name="Vendramin E."/>
            <person name="Meisel L.A."/>
            <person name="Decroocq V."/>
            <person name="Sosinski B."/>
            <person name="Prochnik S."/>
            <person name="Mitros T."/>
            <person name="Policriti A."/>
            <person name="Cipriani G."/>
            <person name="Dondini L."/>
            <person name="Ficklin S."/>
            <person name="Goodstein D.M."/>
            <person name="Xuan P."/>
            <person name="Del Fabbro C."/>
            <person name="Aramini V."/>
            <person name="Copetti D."/>
            <person name="Gonzalez S."/>
            <person name="Horner D.S."/>
            <person name="Falchi R."/>
            <person name="Lucas S."/>
            <person name="Mica E."/>
            <person name="Maldonado J."/>
            <person name="Lazzari B."/>
            <person name="Bielenberg D."/>
            <person name="Pirona R."/>
            <person name="Miculan M."/>
            <person name="Barakat A."/>
            <person name="Testolin R."/>
            <person name="Stella A."/>
            <person name="Tartarini S."/>
            <person name="Tonutti P."/>
            <person name="Arus P."/>
            <person name="Orellana A."/>
            <person name="Wells C."/>
            <person name="Main D."/>
            <person name="Vizzotto G."/>
            <person name="Silva H."/>
            <person name="Salamini F."/>
            <person name="Schmutz J."/>
            <person name="Morgante M."/>
            <person name="Rokhsar D.S."/>
        </authorList>
    </citation>
    <scope>NUCLEOTIDE SEQUENCE [LARGE SCALE GENOMIC DNA]</scope>
    <source>
        <strain evidence="2">cv. Nemared</strain>
    </source>
</reference>
<accession>A0A251NYJ6</accession>
<evidence type="ECO:0000313" key="1">
    <source>
        <dbReference type="EMBL" id="ONI04356.1"/>
    </source>
</evidence>
<name>A0A251NYJ6_PRUPE</name>
<dbReference type="Gramene" id="ONI04356">
    <property type="protein sequence ID" value="ONI04356"/>
    <property type="gene ID" value="PRUPE_6G317200"/>
</dbReference>
<dbReference type="Proteomes" id="UP000006882">
    <property type="component" value="Chromosome G6"/>
</dbReference>
<dbReference type="EMBL" id="CM007656">
    <property type="protein sequence ID" value="ONI04356.1"/>
    <property type="molecule type" value="Genomic_DNA"/>
</dbReference>
<gene>
    <name evidence="1" type="ORF">PRUPE_6G317200</name>
</gene>
<protein>
    <submittedName>
        <fullName evidence="1">Uncharacterized protein</fullName>
    </submittedName>
</protein>